<dbReference type="SUPFAM" id="SSF52540">
    <property type="entry name" value="P-loop containing nucleoside triphosphate hydrolases"/>
    <property type="match status" value="1"/>
</dbReference>
<evidence type="ECO:0000259" key="2">
    <source>
        <dbReference type="SMART" id="SM00382"/>
    </source>
</evidence>
<dbReference type="InterPro" id="IPR054289">
    <property type="entry name" value="DUF7025"/>
</dbReference>
<dbReference type="Proteomes" id="UP000799291">
    <property type="component" value="Unassembled WGS sequence"/>
</dbReference>
<dbReference type="OrthoDB" id="10042665at2759"/>
<dbReference type="EMBL" id="MU005573">
    <property type="protein sequence ID" value="KAF2688979.1"/>
    <property type="molecule type" value="Genomic_DNA"/>
</dbReference>
<keyword evidence="4" id="KW-1185">Reference proteome</keyword>
<dbReference type="GO" id="GO:0005524">
    <property type="term" value="F:ATP binding"/>
    <property type="evidence" value="ECO:0007669"/>
    <property type="project" value="InterPro"/>
</dbReference>
<organism evidence="3 4">
    <name type="scientific">Lentithecium fluviatile CBS 122367</name>
    <dbReference type="NCBI Taxonomy" id="1168545"/>
    <lineage>
        <taxon>Eukaryota</taxon>
        <taxon>Fungi</taxon>
        <taxon>Dikarya</taxon>
        <taxon>Ascomycota</taxon>
        <taxon>Pezizomycotina</taxon>
        <taxon>Dothideomycetes</taxon>
        <taxon>Pleosporomycetidae</taxon>
        <taxon>Pleosporales</taxon>
        <taxon>Massarineae</taxon>
        <taxon>Lentitheciaceae</taxon>
        <taxon>Lentithecium</taxon>
    </lineage>
</organism>
<proteinExistence type="predicted"/>
<dbReference type="AlphaFoldDB" id="A0A6G1JFS2"/>
<evidence type="ECO:0000313" key="4">
    <source>
        <dbReference type="Proteomes" id="UP000799291"/>
    </source>
</evidence>
<dbReference type="GO" id="GO:0016887">
    <property type="term" value="F:ATP hydrolysis activity"/>
    <property type="evidence" value="ECO:0007669"/>
    <property type="project" value="InterPro"/>
</dbReference>
<accession>A0A6G1JFS2</accession>
<dbReference type="Pfam" id="PF22942">
    <property type="entry name" value="DUF7025"/>
    <property type="match status" value="1"/>
</dbReference>
<dbReference type="PANTHER" id="PTHR46411">
    <property type="entry name" value="FAMILY ATPASE, PUTATIVE-RELATED"/>
    <property type="match status" value="1"/>
</dbReference>
<feature type="region of interest" description="Disordered" evidence="1">
    <location>
        <begin position="175"/>
        <end position="194"/>
    </location>
</feature>
<dbReference type="PANTHER" id="PTHR46411:SF3">
    <property type="entry name" value="AAA+ ATPASE DOMAIN-CONTAINING PROTEIN"/>
    <property type="match status" value="1"/>
</dbReference>
<dbReference type="InterPro" id="IPR003959">
    <property type="entry name" value="ATPase_AAA_core"/>
</dbReference>
<dbReference type="Gene3D" id="3.40.50.300">
    <property type="entry name" value="P-loop containing nucleotide triphosphate hydrolases"/>
    <property type="match status" value="1"/>
</dbReference>
<feature type="domain" description="AAA+ ATPase" evidence="2">
    <location>
        <begin position="277"/>
        <end position="392"/>
    </location>
</feature>
<dbReference type="InterPro" id="IPR003593">
    <property type="entry name" value="AAA+_ATPase"/>
</dbReference>
<reference evidence="3" key="1">
    <citation type="journal article" date="2020" name="Stud. Mycol.">
        <title>101 Dothideomycetes genomes: a test case for predicting lifestyles and emergence of pathogens.</title>
        <authorList>
            <person name="Haridas S."/>
            <person name="Albert R."/>
            <person name="Binder M."/>
            <person name="Bloem J."/>
            <person name="Labutti K."/>
            <person name="Salamov A."/>
            <person name="Andreopoulos B."/>
            <person name="Baker S."/>
            <person name="Barry K."/>
            <person name="Bills G."/>
            <person name="Bluhm B."/>
            <person name="Cannon C."/>
            <person name="Castanera R."/>
            <person name="Culley D."/>
            <person name="Daum C."/>
            <person name="Ezra D."/>
            <person name="Gonzalez J."/>
            <person name="Henrissat B."/>
            <person name="Kuo A."/>
            <person name="Liang C."/>
            <person name="Lipzen A."/>
            <person name="Lutzoni F."/>
            <person name="Magnuson J."/>
            <person name="Mondo S."/>
            <person name="Nolan M."/>
            <person name="Ohm R."/>
            <person name="Pangilinan J."/>
            <person name="Park H.-J."/>
            <person name="Ramirez L."/>
            <person name="Alfaro M."/>
            <person name="Sun H."/>
            <person name="Tritt A."/>
            <person name="Yoshinaga Y."/>
            <person name="Zwiers L.-H."/>
            <person name="Turgeon B."/>
            <person name="Goodwin S."/>
            <person name="Spatafora J."/>
            <person name="Crous P."/>
            <person name="Grigoriev I."/>
        </authorList>
    </citation>
    <scope>NUCLEOTIDE SEQUENCE</scope>
    <source>
        <strain evidence="3">CBS 122367</strain>
    </source>
</reference>
<dbReference type="InterPro" id="IPR027417">
    <property type="entry name" value="P-loop_NTPase"/>
</dbReference>
<evidence type="ECO:0000313" key="3">
    <source>
        <dbReference type="EMBL" id="KAF2688979.1"/>
    </source>
</evidence>
<dbReference type="SMART" id="SM00382">
    <property type="entry name" value="AAA"/>
    <property type="match status" value="1"/>
</dbReference>
<dbReference type="Pfam" id="PF00004">
    <property type="entry name" value="AAA"/>
    <property type="match status" value="1"/>
</dbReference>
<sequence>MRQRDYSVIEPELAPVLLAIRDFEAHDAISFRDLWAIYTPGSVVISTAYGIQSAFKLTSNPEYSYTGRGTTLKLRCNYIDWDGSAFIPVATFLSIYEFPSTVSIGELESFPLCSHPEQKSIRERLSRLGRRFQDLSRLQMLVYEGVAFDLTSGRCSRMGSSNVYHVRRASRRRTVYSDSNTGAESEEEEDPQDVEKVSKILSDEQLPICRPLVKGFSLSSKKWLDFENSNLKLVDWNEGIFEDLVQEPKVKDLLLSVARSQAKDESNSDDIVRGKGQGMVILLHGPSGVGRTLTAEAVAEIMKVPLYSFKAGELGRNPMNVQQTLQEAFKICKEWKAVLLLDEADVFMEQRSLENLNRNELVSIFLTSNRVKNLDEAFESRIDFSFSYKALTESSRRQVWKTFLERIPQADRNVSEQDLDELAGVTLNGREIKNIIKRAVLLGGDQEVPLNRGHLNTILDQELVTTCHYQFNLPPNSS</sequence>
<protein>
    <submittedName>
        <fullName evidence="3">P-loop containing nucleoside triphosphate hydrolase protein</fullName>
    </submittedName>
</protein>
<name>A0A6G1JFS2_9PLEO</name>
<gene>
    <name evidence="3" type="ORF">K458DRAFT_401069</name>
</gene>
<keyword evidence="3" id="KW-0378">Hydrolase</keyword>
<evidence type="ECO:0000256" key="1">
    <source>
        <dbReference type="SAM" id="MobiDB-lite"/>
    </source>
</evidence>